<organism evidence="7 8">
    <name type="scientific">Algicella marina</name>
    <dbReference type="NCBI Taxonomy" id="2683284"/>
    <lineage>
        <taxon>Bacteria</taxon>
        <taxon>Pseudomonadati</taxon>
        <taxon>Pseudomonadota</taxon>
        <taxon>Alphaproteobacteria</taxon>
        <taxon>Rhodobacterales</taxon>
        <taxon>Paracoccaceae</taxon>
        <taxon>Algicella</taxon>
    </lineage>
</organism>
<dbReference type="PRINTS" id="PR01021">
    <property type="entry name" value="OMPADOMAIN"/>
</dbReference>
<dbReference type="InterPro" id="IPR050330">
    <property type="entry name" value="Bact_OuterMem_StrucFunc"/>
</dbReference>
<dbReference type="Gene3D" id="3.30.1330.60">
    <property type="entry name" value="OmpA-like domain"/>
    <property type="match status" value="1"/>
</dbReference>
<comment type="subcellular location">
    <subcellularLocation>
        <location evidence="1">Cell outer membrane</location>
    </subcellularLocation>
</comment>
<gene>
    <name evidence="7" type="ORF">GO499_17655</name>
</gene>
<feature type="signal peptide" evidence="5">
    <location>
        <begin position="1"/>
        <end position="17"/>
    </location>
</feature>
<dbReference type="RefSeq" id="WP_161863422.1">
    <property type="nucleotide sequence ID" value="NZ_CP046620.1"/>
</dbReference>
<evidence type="ECO:0000256" key="3">
    <source>
        <dbReference type="ARBA" id="ARBA00023237"/>
    </source>
</evidence>
<protein>
    <submittedName>
        <fullName evidence="7">OmpA family protein</fullName>
    </submittedName>
</protein>
<evidence type="ECO:0000256" key="4">
    <source>
        <dbReference type="PROSITE-ProRule" id="PRU00473"/>
    </source>
</evidence>
<dbReference type="GO" id="GO:0009279">
    <property type="term" value="C:cell outer membrane"/>
    <property type="evidence" value="ECO:0007669"/>
    <property type="project" value="UniProtKB-SubCell"/>
</dbReference>
<reference evidence="7 8" key="1">
    <citation type="submission" date="2019-12" db="EMBL/GenBank/DDBJ databases">
        <title>Complete genome sequence of Algicella marina strain 9Alg 56(T) isolated from the red alga Tichocarpus crinitus.</title>
        <authorList>
            <person name="Kim S.-G."/>
            <person name="Nedashkovskaya O.I."/>
        </authorList>
    </citation>
    <scope>NUCLEOTIDE SEQUENCE [LARGE SCALE GENOMIC DNA]</scope>
    <source>
        <strain evidence="7 8">9Alg 56</strain>
    </source>
</reference>
<evidence type="ECO:0000256" key="2">
    <source>
        <dbReference type="ARBA" id="ARBA00023136"/>
    </source>
</evidence>
<proteinExistence type="predicted"/>
<dbReference type="CDD" id="cd07185">
    <property type="entry name" value="OmpA_C-like"/>
    <property type="match status" value="1"/>
</dbReference>
<feature type="domain" description="OmpA-like" evidence="6">
    <location>
        <begin position="183"/>
        <end position="298"/>
    </location>
</feature>
<evidence type="ECO:0000256" key="1">
    <source>
        <dbReference type="ARBA" id="ARBA00004442"/>
    </source>
</evidence>
<dbReference type="Proteomes" id="UP000464495">
    <property type="component" value="Chromosome"/>
</dbReference>
<evidence type="ECO:0000259" key="6">
    <source>
        <dbReference type="PROSITE" id="PS51123"/>
    </source>
</evidence>
<dbReference type="AlphaFoldDB" id="A0A6P1T2D6"/>
<dbReference type="InterPro" id="IPR036737">
    <property type="entry name" value="OmpA-like_sf"/>
</dbReference>
<feature type="chain" id="PRO_5026676666" evidence="5">
    <location>
        <begin position="18"/>
        <end position="298"/>
    </location>
</feature>
<dbReference type="PANTHER" id="PTHR30329:SF21">
    <property type="entry name" value="LIPOPROTEIN YIAD-RELATED"/>
    <property type="match status" value="1"/>
</dbReference>
<evidence type="ECO:0000256" key="5">
    <source>
        <dbReference type="SAM" id="SignalP"/>
    </source>
</evidence>
<sequence>MIRFLCLLLMLGLPARAELALPLPAGARETARVEEAAARYLLPTARFTPDHQPGLVLEGRVLIRAWRMPLDASGTLPLYRALRQEVEAAGYRILHDCSGRLCGGYDFALKARILPRPEMALDLGAFHYLSAASREAPERHLGLLVSQDDVQAFVQLTDIAPDAATAVTLEPPAAAPGPIADELARNGRAVLEGISFAAGEVRLAEGSGEALQAVADLLAADSALALVIVGHSDNSGTLAANVQISERRARAVLEALVRDYGVDPERLEAAGVGFLAPLTANTDDATRLRNRRVEIVAR</sequence>
<dbReference type="PANTHER" id="PTHR30329">
    <property type="entry name" value="STATOR ELEMENT OF FLAGELLAR MOTOR COMPLEX"/>
    <property type="match status" value="1"/>
</dbReference>
<dbReference type="SUPFAM" id="SSF103088">
    <property type="entry name" value="OmpA-like"/>
    <property type="match status" value="1"/>
</dbReference>
<accession>A0A6P1T2D6</accession>
<dbReference type="KEGG" id="amaq:GO499_17655"/>
<dbReference type="PROSITE" id="PS51123">
    <property type="entry name" value="OMPA_2"/>
    <property type="match status" value="1"/>
</dbReference>
<keyword evidence="5" id="KW-0732">Signal</keyword>
<evidence type="ECO:0000313" key="8">
    <source>
        <dbReference type="Proteomes" id="UP000464495"/>
    </source>
</evidence>
<dbReference type="EMBL" id="CP046620">
    <property type="protein sequence ID" value="QHQ36878.1"/>
    <property type="molecule type" value="Genomic_DNA"/>
</dbReference>
<keyword evidence="3" id="KW-0998">Cell outer membrane</keyword>
<name>A0A6P1T2D6_9RHOB</name>
<dbReference type="InterPro" id="IPR006665">
    <property type="entry name" value="OmpA-like"/>
</dbReference>
<keyword evidence="8" id="KW-1185">Reference proteome</keyword>
<keyword evidence="2 4" id="KW-0472">Membrane</keyword>
<dbReference type="Pfam" id="PF00691">
    <property type="entry name" value="OmpA"/>
    <property type="match status" value="1"/>
</dbReference>
<evidence type="ECO:0000313" key="7">
    <source>
        <dbReference type="EMBL" id="QHQ36878.1"/>
    </source>
</evidence>
<dbReference type="InterPro" id="IPR006664">
    <property type="entry name" value="OMP_bac"/>
</dbReference>